<dbReference type="Gene3D" id="2.115.10.20">
    <property type="entry name" value="Glycosyl hydrolase domain, family 43"/>
    <property type="match status" value="1"/>
</dbReference>
<evidence type="ECO:0000256" key="2">
    <source>
        <dbReference type="ARBA" id="ARBA00022801"/>
    </source>
</evidence>
<dbReference type="EMBL" id="JBHUMQ010000015">
    <property type="protein sequence ID" value="MFD2693111.1"/>
    <property type="molecule type" value="Genomic_DNA"/>
</dbReference>
<dbReference type="Pfam" id="PF04616">
    <property type="entry name" value="Glyco_hydro_43"/>
    <property type="match status" value="1"/>
</dbReference>
<dbReference type="CDD" id="cd09000">
    <property type="entry name" value="GH43_SXA-like"/>
    <property type="match status" value="1"/>
</dbReference>
<evidence type="ECO:0000256" key="1">
    <source>
        <dbReference type="ARBA" id="ARBA00009865"/>
    </source>
</evidence>
<comment type="similarity">
    <text evidence="1 4">Belongs to the glycosyl hydrolase 43 family.</text>
</comment>
<dbReference type="PANTHER" id="PTHR42812:SF12">
    <property type="entry name" value="BETA-XYLOSIDASE-RELATED"/>
    <property type="match status" value="1"/>
</dbReference>
<gene>
    <name evidence="6" type="ORF">ACFSUE_05620</name>
</gene>
<evidence type="ECO:0000256" key="3">
    <source>
        <dbReference type="ARBA" id="ARBA00023295"/>
    </source>
</evidence>
<proteinExistence type="inferred from homology"/>
<comment type="caution">
    <text evidence="6">The sequence shown here is derived from an EMBL/GenBank/DDBJ whole genome shotgun (WGS) entry which is preliminary data.</text>
</comment>
<evidence type="ECO:0000256" key="4">
    <source>
        <dbReference type="RuleBase" id="RU361187"/>
    </source>
</evidence>
<accession>A0ABW5S037</accession>
<dbReference type="Proteomes" id="UP001597399">
    <property type="component" value="Unassembled WGS sequence"/>
</dbReference>
<evidence type="ECO:0000313" key="7">
    <source>
        <dbReference type="Proteomes" id="UP001597399"/>
    </source>
</evidence>
<name>A0ABW5S037_9BACL</name>
<dbReference type="InterPro" id="IPR023296">
    <property type="entry name" value="Glyco_hydro_beta-prop_sf"/>
</dbReference>
<protein>
    <submittedName>
        <fullName evidence="6">Glycoside hydrolase family 43 protein</fullName>
    </submittedName>
</protein>
<organism evidence="6 7">
    <name type="scientific">Sporolactobacillus shoreicorticis</name>
    <dbReference type="NCBI Taxonomy" id="1923877"/>
    <lineage>
        <taxon>Bacteria</taxon>
        <taxon>Bacillati</taxon>
        <taxon>Bacillota</taxon>
        <taxon>Bacilli</taxon>
        <taxon>Bacillales</taxon>
        <taxon>Sporolactobacillaceae</taxon>
        <taxon>Sporolactobacillus</taxon>
    </lineage>
</organism>
<evidence type="ECO:0000259" key="5">
    <source>
        <dbReference type="Pfam" id="PF17851"/>
    </source>
</evidence>
<keyword evidence="7" id="KW-1185">Reference proteome</keyword>
<dbReference type="SUPFAM" id="SSF49899">
    <property type="entry name" value="Concanavalin A-like lectins/glucanases"/>
    <property type="match status" value="1"/>
</dbReference>
<dbReference type="SUPFAM" id="SSF75005">
    <property type="entry name" value="Arabinanase/levansucrase/invertase"/>
    <property type="match status" value="1"/>
</dbReference>
<dbReference type="InterPro" id="IPR041542">
    <property type="entry name" value="GH43_C2"/>
</dbReference>
<dbReference type="InterPro" id="IPR006710">
    <property type="entry name" value="Glyco_hydro_43"/>
</dbReference>
<dbReference type="GO" id="GO:0016787">
    <property type="term" value="F:hydrolase activity"/>
    <property type="evidence" value="ECO:0007669"/>
    <property type="project" value="UniProtKB-KW"/>
</dbReference>
<feature type="domain" description="Beta-xylosidase C-terminal Concanavalin A-like" evidence="5">
    <location>
        <begin position="326"/>
        <end position="523"/>
    </location>
</feature>
<keyword evidence="2 4" id="KW-0378">Hydrolase</keyword>
<dbReference type="InterPro" id="IPR051795">
    <property type="entry name" value="Glycosyl_Hydrlase_43"/>
</dbReference>
<reference evidence="7" key="1">
    <citation type="journal article" date="2019" name="Int. J. Syst. Evol. Microbiol.">
        <title>The Global Catalogue of Microorganisms (GCM) 10K type strain sequencing project: providing services to taxonomists for standard genome sequencing and annotation.</title>
        <authorList>
            <consortium name="The Broad Institute Genomics Platform"/>
            <consortium name="The Broad Institute Genome Sequencing Center for Infectious Disease"/>
            <person name="Wu L."/>
            <person name="Ma J."/>
        </authorList>
    </citation>
    <scope>NUCLEOTIDE SEQUENCE [LARGE SCALE GENOMIC DNA]</scope>
    <source>
        <strain evidence="7">TISTR 2466</strain>
    </source>
</reference>
<keyword evidence="3 4" id="KW-0326">Glycosidase</keyword>
<dbReference type="Gene3D" id="2.60.120.200">
    <property type="match status" value="1"/>
</dbReference>
<dbReference type="RefSeq" id="WP_253058507.1">
    <property type="nucleotide sequence ID" value="NZ_JAMXWM010000002.1"/>
</dbReference>
<dbReference type="Pfam" id="PF17851">
    <property type="entry name" value="GH43_C2"/>
    <property type="match status" value="1"/>
</dbReference>
<sequence length="525" mass="59785">MKVQNPILKGFHPDPCICRVGDTFYLATSTFEWYPGVEIHASQDLKNWTLVSRPLIDQKHINLRGIPDSAGIWAPALSYSDGKFWLIYTISYQIDGNYKDVKNYVTVSDQISEGWSDPIFLNSSGFDPSFFHDEDNRKYLVNVCWDYRPLPGKTKFSGLVLQEYDHDKKALVGKQKVIYKGSSTGGCEGPHLMKKDGWYYIIAAEGGTGRHHSISVSRSKNLFGPYEFSPFSPLMTSYHYPDNVIQKAGHGNLVQTSTGDWFLVHLCSRYYGVSKSSPLGRETALQELIWENGWPRLKHGTNEPQMTVNVPYSTTEEPKNETHATFDRPLGSEWMTLRTPFDDKLSLSANPGKLRLYGGDSLSSLFNQSLIARKWQSVHFLAETALSFKPKSYQQLAGLVCYYNTKCWIFLNVTRDEFSSRRIVNITVNDNGTITDPLRGLYGYIPEQSDTIILRMLVKNARIKCSYSVDGEHFFQIGQWFNGEKLSDQYLSGWAYTGAVVGLTAVDFNLKDSYADFDYFIYREN</sequence>
<evidence type="ECO:0000313" key="6">
    <source>
        <dbReference type="EMBL" id="MFD2693111.1"/>
    </source>
</evidence>
<dbReference type="InterPro" id="IPR013320">
    <property type="entry name" value="ConA-like_dom_sf"/>
</dbReference>
<dbReference type="PANTHER" id="PTHR42812">
    <property type="entry name" value="BETA-XYLOSIDASE"/>
    <property type="match status" value="1"/>
</dbReference>